<keyword evidence="2" id="KW-1185">Reference proteome</keyword>
<dbReference type="EMBL" id="JH600070">
    <property type="protein sequence ID" value="EIJ43700.1"/>
    <property type="molecule type" value="Genomic_DNA"/>
</dbReference>
<organism evidence="1 2">
    <name type="scientific">Beggiatoa alba B18LD</name>
    <dbReference type="NCBI Taxonomy" id="395493"/>
    <lineage>
        <taxon>Bacteria</taxon>
        <taxon>Pseudomonadati</taxon>
        <taxon>Pseudomonadota</taxon>
        <taxon>Gammaproteobacteria</taxon>
        <taxon>Thiotrichales</taxon>
        <taxon>Thiotrichaceae</taxon>
        <taxon>Beggiatoa</taxon>
    </lineage>
</organism>
<protein>
    <submittedName>
        <fullName evidence="1">Uncharacterized protein</fullName>
    </submittedName>
</protein>
<reference evidence="1 2" key="1">
    <citation type="submission" date="2011-11" db="EMBL/GenBank/DDBJ databases">
        <title>Improved High-Quality Draft sequence of Beggiatoa alba B18lD.</title>
        <authorList>
            <consortium name="US DOE Joint Genome Institute"/>
            <person name="Lucas S."/>
            <person name="Han J."/>
            <person name="Lapidus A."/>
            <person name="Cheng J.-F."/>
            <person name="Goodwin L."/>
            <person name="Pitluck S."/>
            <person name="Peters L."/>
            <person name="Mikhailova N."/>
            <person name="Held B."/>
            <person name="Detter J.C."/>
            <person name="Han C."/>
            <person name="Tapia R."/>
            <person name="Land M."/>
            <person name="Hauser L."/>
            <person name="Kyrpides N."/>
            <person name="Ivanova N."/>
            <person name="Pagani I."/>
            <person name="Samuel K."/>
            <person name="Teske A."/>
            <person name="Mueller J."/>
            <person name="Woyke T."/>
        </authorList>
    </citation>
    <scope>NUCLEOTIDE SEQUENCE [LARGE SCALE GENOMIC DNA]</scope>
    <source>
        <strain evidence="1 2">B18LD</strain>
    </source>
</reference>
<dbReference type="HOGENOM" id="CLU_932740_0_0_6"/>
<name>I3CJA7_9GAMM</name>
<dbReference type="OrthoDB" id="5625416at2"/>
<gene>
    <name evidence="1" type="ORF">BegalDRAFT_2868</name>
</gene>
<evidence type="ECO:0000313" key="1">
    <source>
        <dbReference type="EMBL" id="EIJ43700.1"/>
    </source>
</evidence>
<dbReference type="AlphaFoldDB" id="I3CJA7"/>
<dbReference type="Proteomes" id="UP000005744">
    <property type="component" value="Unassembled WGS sequence"/>
</dbReference>
<proteinExistence type="predicted"/>
<accession>I3CJA7</accession>
<evidence type="ECO:0000313" key="2">
    <source>
        <dbReference type="Proteomes" id="UP000005744"/>
    </source>
</evidence>
<sequence>MWQKIRFPLLLLFIALLGGSKAYLDHWLNVNLARTLQTTFPTTNLRYQQASLSPTGAIQLKKVSIDTPDLQGITIEHLTIYRVYQWYNPQQLPSSAQIHLSGLQIPLSDTAPPMPIWLNLFGYAPYYVTPKELRQLGYLSFNAEIDIQAIQQDEQSLQLQAVIDAGSWGKLQLQTSLMNVPPPAQFAKMAQQIALTELTLSYSEQGLLQRLWKFWAQRNDTTIDVLQDKLIQTLQIGLAQTKLPFDNSLLQSLQRFIKNPTHLRLLLKPTQALTLNKALQQPLTQLVQSLGLTMDNNI</sequence>
<dbReference type="RefSeq" id="WP_002691099.1">
    <property type="nucleotide sequence ID" value="NZ_JH600070.1"/>
</dbReference>